<dbReference type="EMBL" id="KZ805322">
    <property type="protein sequence ID" value="PVI04320.1"/>
    <property type="molecule type" value="Genomic_DNA"/>
</dbReference>
<dbReference type="STRING" id="97972.A0A2V1E507"/>
<dbReference type="OrthoDB" id="4424523at2759"/>
<dbReference type="AlphaFoldDB" id="A0A2V1E507"/>
<name>A0A2V1E507_9PLEO</name>
<evidence type="ECO:0000313" key="1">
    <source>
        <dbReference type="EMBL" id="PVI04320.1"/>
    </source>
</evidence>
<organism evidence="1 2">
    <name type="scientific">Periconia macrospinosa</name>
    <dbReference type="NCBI Taxonomy" id="97972"/>
    <lineage>
        <taxon>Eukaryota</taxon>
        <taxon>Fungi</taxon>
        <taxon>Dikarya</taxon>
        <taxon>Ascomycota</taxon>
        <taxon>Pezizomycotina</taxon>
        <taxon>Dothideomycetes</taxon>
        <taxon>Pleosporomycetidae</taxon>
        <taxon>Pleosporales</taxon>
        <taxon>Massarineae</taxon>
        <taxon>Periconiaceae</taxon>
        <taxon>Periconia</taxon>
    </lineage>
</organism>
<keyword evidence="2" id="KW-1185">Reference proteome</keyword>
<gene>
    <name evidence="1" type="ORF">DM02DRAFT_669142</name>
</gene>
<dbReference type="Proteomes" id="UP000244855">
    <property type="component" value="Unassembled WGS sequence"/>
</dbReference>
<evidence type="ECO:0000313" key="2">
    <source>
        <dbReference type="Proteomes" id="UP000244855"/>
    </source>
</evidence>
<sequence length="190" mass="21959">MDRIRKILESNPDAKLGFVVYRCTYADDEQWNCFMEYLNAQAQSALKEYNLGDLSSRLDWNVQQDPTLNDASLEQVRDKFRRWTKEGGEVNHATARFHACVMVDQICLQENLAVIKKLREEEKPLDEFDMFGLSWVYLVSQYDESSEKQDDQEASYAMVGISYLVPRVYELLEGPGWHNFADPDGGVVTP</sequence>
<protein>
    <submittedName>
        <fullName evidence="1">Uncharacterized protein</fullName>
    </submittedName>
</protein>
<accession>A0A2V1E507</accession>
<reference evidence="1 2" key="1">
    <citation type="journal article" date="2018" name="Sci. Rep.">
        <title>Comparative genomics provides insights into the lifestyle and reveals functional heterogeneity of dark septate endophytic fungi.</title>
        <authorList>
            <person name="Knapp D.G."/>
            <person name="Nemeth J.B."/>
            <person name="Barry K."/>
            <person name="Hainaut M."/>
            <person name="Henrissat B."/>
            <person name="Johnson J."/>
            <person name="Kuo A."/>
            <person name="Lim J.H.P."/>
            <person name="Lipzen A."/>
            <person name="Nolan M."/>
            <person name="Ohm R.A."/>
            <person name="Tamas L."/>
            <person name="Grigoriev I.V."/>
            <person name="Spatafora J.W."/>
            <person name="Nagy L.G."/>
            <person name="Kovacs G.M."/>
        </authorList>
    </citation>
    <scope>NUCLEOTIDE SEQUENCE [LARGE SCALE GENOMIC DNA]</scope>
    <source>
        <strain evidence="1 2">DSE2036</strain>
    </source>
</reference>
<proteinExistence type="predicted"/>